<evidence type="ECO:0000313" key="1">
    <source>
        <dbReference type="EMBL" id="GAG71723.1"/>
    </source>
</evidence>
<name>X1AG60_9ZZZZ</name>
<dbReference type="AlphaFoldDB" id="X1AG60"/>
<sequence length="79" mass="9084">TAILTLQYPKGLKGLPIATTSDVTTLRFFKRTVLEEWERKIDETKDAGEAILYRLEYQRLKAALNIFVPEEDTGNEEQP</sequence>
<gene>
    <name evidence="1" type="ORF">S01H4_11277</name>
</gene>
<comment type="caution">
    <text evidence="1">The sequence shown here is derived from an EMBL/GenBank/DDBJ whole genome shotgun (WGS) entry which is preliminary data.</text>
</comment>
<feature type="non-terminal residue" evidence="1">
    <location>
        <position position="1"/>
    </location>
</feature>
<dbReference type="EMBL" id="BART01004520">
    <property type="protein sequence ID" value="GAG71723.1"/>
    <property type="molecule type" value="Genomic_DNA"/>
</dbReference>
<accession>X1AG60</accession>
<reference evidence="1" key="1">
    <citation type="journal article" date="2014" name="Front. Microbiol.">
        <title>High frequency of phylogenetically diverse reductive dehalogenase-homologous genes in deep subseafloor sedimentary metagenomes.</title>
        <authorList>
            <person name="Kawai M."/>
            <person name="Futagami T."/>
            <person name="Toyoda A."/>
            <person name="Takaki Y."/>
            <person name="Nishi S."/>
            <person name="Hori S."/>
            <person name="Arai W."/>
            <person name="Tsubouchi T."/>
            <person name="Morono Y."/>
            <person name="Uchiyama I."/>
            <person name="Ito T."/>
            <person name="Fujiyama A."/>
            <person name="Inagaki F."/>
            <person name="Takami H."/>
        </authorList>
    </citation>
    <scope>NUCLEOTIDE SEQUENCE</scope>
    <source>
        <strain evidence="1">Expedition CK06-06</strain>
    </source>
</reference>
<protein>
    <submittedName>
        <fullName evidence="1">Uncharacterized protein</fullName>
    </submittedName>
</protein>
<organism evidence="1">
    <name type="scientific">marine sediment metagenome</name>
    <dbReference type="NCBI Taxonomy" id="412755"/>
    <lineage>
        <taxon>unclassified sequences</taxon>
        <taxon>metagenomes</taxon>
        <taxon>ecological metagenomes</taxon>
    </lineage>
</organism>
<proteinExistence type="predicted"/>